<keyword evidence="4 12" id="KW-0808">Transferase</keyword>
<dbReference type="PANTHER" id="PTHR10344">
    <property type="entry name" value="THYMIDYLATE KINASE"/>
    <property type="match status" value="1"/>
</dbReference>
<dbReference type="GO" id="GO:0006233">
    <property type="term" value="P:dTDP biosynthetic process"/>
    <property type="evidence" value="ECO:0007669"/>
    <property type="project" value="InterPro"/>
</dbReference>
<dbReference type="KEGG" id="ttf:THTE_3926"/>
<protein>
    <recommendedName>
        <fullName evidence="3 12">Thymidylate kinase</fullName>
        <ecNumber evidence="2 12">2.7.4.9</ecNumber>
    </recommendedName>
    <alternativeName>
        <fullName evidence="9 12">dTMP kinase</fullName>
    </alternativeName>
</protein>
<dbReference type="EC" id="2.7.4.9" evidence="2 12"/>
<dbReference type="HAMAP" id="MF_00165">
    <property type="entry name" value="Thymidylate_kinase"/>
    <property type="match status" value="1"/>
</dbReference>
<feature type="domain" description="Thymidylate kinase-like" evidence="13">
    <location>
        <begin position="5"/>
        <end position="192"/>
    </location>
</feature>
<evidence type="ECO:0000256" key="10">
    <source>
        <dbReference type="ARBA" id="ARBA00048743"/>
    </source>
</evidence>
<evidence type="ECO:0000313" key="15">
    <source>
        <dbReference type="Proteomes" id="UP000215086"/>
    </source>
</evidence>
<dbReference type="NCBIfam" id="TIGR00041">
    <property type="entry name" value="DTMP_kinase"/>
    <property type="match status" value="1"/>
</dbReference>
<dbReference type="InterPro" id="IPR027417">
    <property type="entry name" value="P-loop_NTPase"/>
</dbReference>
<evidence type="ECO:0000256" key="2">
    <source>
        <dbReference type="ARBA" id="ARBA00012980"/>
    </source>
</evidence>
<dbReference type="InterPro" id="IPR039430">
    <property type="entry name" value="Thymidylate_kin-like_dom"/>
</dbReference>
<dbReference type="InterPro" id="IPR018095">
    <property type="entry name" value="Thymidylate_kin_CS"/>
</dbReference>
<keyword evidence="7 12" id="KW-0418">Kinase</keyword>
<reference evidence="14 15" key="1">
    <citation type="journal article" name="Front. Microbiol.">
        <title>Sugar Metabolism of the First Thermophilic Planctomycete Thermogutta terrifontis: Comparative Genomic and Transcriptomic Approaches.</title>
        <authorList>
            <person name="Elcheninov A.G."/>
            <person name="Menzel P."/>
            <person name="Gudbergsdottir S.R."/>
            <person name="Slesarev A.I."/>
            <person name="Kadnikov V.V."/>
            <person name="Krogh A."/>
            <person name="Bonch-Osmolovskaya E.A."/>
            <person name="Peng X."/>
            <person name="Kublanov I.V."/>
        </authorList>
    </citation>
    <scope>NUCLEOTIDE SEQUENCE [LARGE SCALE GENOMIC DNA]</scope>
    <source>
        <strain evidence="14 15">R1</strain>
    </source>
</reference>
<keyword evidence="5 12" id="KW-0545">Nucleotide biosynthesis</keyword>
<evidence type="ECO:0000256" key="11">
    <source>
        <dbReference type="ARBA" id="ARBA00057735"/>
    </source>
</evidence>
<evidence type="ECO:0000256" key="6">
    <source>
        <dbReference type="ARBA" id="ARBA00022741"/>
    </source>
</evidence>
<dbReference type="FunFam" id="3.40.50.300:FF:000225">
    <property type="entry name" value="Thymidylate kinase"/>
    <property type="match status" value="1"/>
</dbReference>
<dbReference type="EMBL" id="CP018477">
    <property type="protein sequence ID" value="ASV76527.1"/>
    <property type="molecule type" value="Genomic_DNA"/>
</dbReference>
<evidence type="ECO:0000256" key="1">
    <source>
        <dbReference type="ARBA" id="ARBA00009776"/>
    </source>
</evidence>
<evidence type="ECO:0000256" key="3">
    <source>
        <dbReference type="ARBA" id="ARBA00017144"/>
    </source>
</evidence>
<evidence type="ECO:0000256" key="5">
    <source>
        <dbReference type="ARBA" id="ARBA00022727"/>
    </source>
</evidence>
<dbReference type="GO" id="GO:0004798">
    <property type="term" value="F:dTMP kinase activity"/>
    <property type="evidence" value="ECO:0007669"/>
    <property type="project" value="UniProtKB-UniRule"/>
</dbReference>
<comment type="catalytic activity">
    <reaction evidence="10 12">
        <text>dTMP + ATP = dTDP + ADP</text>
        <dbReference type="Rhea" id="RHEA:13517"/>
        <dbReference type="ChEBI" id="CHEBI:30616"/>
        <dbReference type="ChEBI" id="CHEBI:58369"/>
        <dbReference type="ChEBI" id="CHEBI:63528"/>
        <dbReference type="ChEBI" id="CHEBI:456216"/>
        <dbReference type="EC" id="2.7.4.9"/>
    </reaction>
</comment>
<evidence type="ECO:0000256" key="7">
    <source>
        <dbReference type="ARBA" id="ARBA00022777"/>
    </source>
</evidence>
<keyword evidence="6 12" id="KW-0547">Nucleotide-binding</keyword>
<comment type="similarity">
    <text evidence="1 12">Belongs to the thymidylate kinase family.</text>
</comment>
<evidence type="ECO:0000256" key="4">
    <source>
        <dbReference type="ARBA" id="ARBA00022679"/>
    </source>
</evidence>
<dbReference type="Pfam" id="PF02223">
    <property type="entry name" value="Thymidylate_kin"/>
    <property type="match status" value="1"/>
</dbReference>
<organism evidence="14 15">
    <name type="scientific">Thermogutta terrifontis</name>
    <dbReference type="NCBI Taxonomy" id="1331910"/>
    <lineage>
        <taxon>Bacteria</taxon>
        <taxon>Pseudomonadati</taxon>
        <taxon>Planctomycetota</taxon>
        <taxon>Planctomycetia</taxon>
        <taxon>Pirellulales</taxon>
        <taxon>Thermoguttaceae</taxon>
        <taxon>Thermogutta</taxon>
    </lineage>
</organism>
<evidence type="ECO:0000313" key="14">
    <source>
        <dbReference type="EMBL" id="ASV76527.1"/>
    </source>
</evidence>
<evidence type="ECO:0000256" key="12">
    <source>
        <dbReference type="HAMAP-Rule" id="MF_00165"/>
    </source>
</evidence>
<dbReference type="PROSITE" id="PS01331">
    <property type="entry name" value="THYMIDYLATE_KINASE"/>
    <property type="match status" value="1"/>
</dbReference>
<dbReference type="RefSeq" id="WP_095416293.1">
    <property type="nucleotide sequence ID" value="NZ_CP018477.1"/>
</dbReference>
<dbReference type="GO" id="GO:0005524">
    <property type="term" value="F:ATP binding"/>
    <property type="evidence" value="ECO:0007669"/>
    <property type="project" value="UniProtKB-UniRule"/>
</dbReference>
<dbReference type="SUPFAM" id="SSF52540">
    <property type="entry name" value="P-loop containing nucleoside triphosphate hydrolases"/>
    <property type="match status" value="1"/>
</dbReference>
<dbReference type="GO" id="GO:0006227">
    <property type="term" value="P:dUDP biosynthetic process"/>
    <property type="evidence" value="ECO:0007669"/>
    <property type="project" value="TreeGrafter"/>
</dbReference>
<dbReference type="OrthoDB" id="9774907at2"/>
<keyword evidence="8 12" id="KW-0067">ATP-binding</keyword>
<dbReference type="Proteomes" id="UP000215086">
    <property type="component" value="Chromosome"/>
</dbReference>
<gene>
    <name evidence="12" type="primary">tmk</name>
    <name evidence="14" type="ORF">THTE_3926</name>
</gene>
<dbReference type="InterPro" id="IPR018094">
    <property type="entry name" value="Thymidylate_kinase"/>
</dbReference>
<evidence type="ECO:0000256" key="9">
    <source>
        <dbReference type="ARBA" id="ARBA00029962"/>
    </source>
</evidence>
<feature type="binding site" evidence="12">
    <location>
        <begin position="7"/>
        <end position="14"/>
    </location>
    <ligand>
        <name>ATP</name>
        <dbReference type="ChEBI" id="CHEBI:30616"/>
    </ligand>
</feature>
<accession>A0A286RKQ4</accession>
<dbReference type="GO" id="GO:0005829">
    <property type="term" value="C:cytosol"/>
    <property type="evidence" value="ECO:0007669"/>
    <property type="project" value="TreeGrafter"/>
</dbReference>
<name>A0A286RKQ4_9BACT</name>
<dbReference type="Gene3D" id="3.40.50.300">
    <property type="entry name" value="P-loop containing nucleotide triphosphate hydrolases"/>
    <property type="match status" value="1"/>
</dbReference>
<sequence>MFIAIEGGDGTGKTTQVELLCRWLEEQGHVVTRCRDPGGTVLGESIRSILLHRDDIPMCLEAETLLYMAARAQLVRETIRPALAAGKIVVSDRYLLSNIAYQGYGGGLPVEEVRKIGLFATGGLLPDLTVVLDMPVEEALARIDRTLDRLESRGREFLERVRDGFLQEAVRAADRIAVVRADRPVEEVHAAIRRIVESMLVSRRSAT</sequence>
<comment type="function">
    <text evidence="11 12">Phosphorylation of dTMP to form dTDP in both de novo and salvage pathways of dTTP synthesis.</text>
</comment>
<dbReference type="CDD" id="cd01672">
    <property type="entry name" value="TMPK"/>
    <property type="match status" value="1"/>
</dbReference>
<evidence type="ECO:0000259" key="13">
    <source>
        <dbReference type="Pfam" id="PF02223"/>
    </source>
</evidence>
<proteinExistence type="inferred from homology"/>
<evidence type="ECO:0000256" key="8">
    <source>
        <dbReference type="ARBA" id="ARBA00022840"/>
    </source>
</evidence>
<keyword evidence="15" id="KW-1185">Reference proteome</keyword>
<dbReference type="AlphaFoldDB" id="A0A286RKQ4"/>
<dbReference type="PANTHER" id="PTHR10344:SF4">
    <property type="entry name" value="UMP-CMP KINASE 2, MITOCHONDRIAL"/>
    <property type="match status" value="1"/>
</dbReference>
<dbReference type="GO" id="GO:0006235">
    <property type="term" value="P:dTTP biosynthetic process"/>
    <property type="evidence" value="ECO:0007669"/>
    <property type="project" value="UniProtKB-UniRule"/>
</dbReference>